<dbReference type="Pfam" id="PF20696">
    <property type="entry name" value="UbiD_C"/>
    <property type="match status" value="1"/>
</dbReference>
<accession>A0A5B0DYW6</accession>
<dbReference type="InterPro" id="IPR002830">
    <property type="entry name" value="UbiD"/>
</dbReference>
<dbReference type="Gene3D" id="3.40.1670.10">
    <property type="entry name" value="UbiD C-terminal domain-like"/>
    <property type="match status" value="1"/>
</dbReference>
<evidence type="ECO:0000259" key="2">
    <source>
        <dbReference type="Pfam" id="PF01977"/>
    </source>
</evidence>
<dbReference type="GO" id="GO:0005737">
    <property type="term" value="C:cytoplasm"/>
    <property type="evidence" value="ECO:0007669"/>
    <property type="project" value="TreeGrafter"/>
</dbReference>
<dbReference type="GO" id="GO:0016831">
    <property type="term" value="F:carboxy-lyase activity"/>
    <property type="evidence" value="ECO:0007669"/>
    <property type="project" value="InterPro"/>
</dbReference>
<dbReference type="OrthoDB" id="9809841at2"/>
<dbReference type="NCBIfam" id="TIGR00148">
    <property type="entry name" value="UbiD family decarboxylase"/>
    <property type="match status" value="1"/>
</dbReference>
<keyword evidence="6" id="KW-1185">Reference proteome</keyword>
<evidence type="ECO:0000259" key="3">
    <source>
        <dbReference type="Pfam" id="PF20695"/>
    </source>
</evidence>
<protein>
    <submittedName>
        <fullName evidence="5">UbiD family decarboxylase</fullName>
    </submittedName>
</protein>
<dbReference type="Proteomes" id="UP000324738">
    <property type="component" value="Unassembled WGS sequence"/>
</dbReference>
<dbReference type="InterPro" id="IPR048304">
    <property type="entry name" value="UbiD_Rift_dom"/>
</dbReference>
<dbReference type="EMBL" id="VTWH01000001">
    <property type="protein sequence ID" value="KAA0971578.1"/>
    <property type="molecule type" value="Genomic_DNA"/>
</dbReference>
<dbReference type="RefSeq" id="WP_149296429.1">
    <property type="nucleotide sequence ID" value="NZ_VTWH01000001.1"/>
</dbReference>
<evidence type="ECO:0000313" key="6">
    <source>
        <dbReference type="Proteomes" id="UP000324738"/>
    </source>
</evidence>
<comment type="similarity">
    <text evidence="1">Belongs to the UbiD family.</text>
</comment>
<evidence type="ECO:0000256" key="1">
    <source>
        <dbReference type="ARBA" id="ARBA00010021"/>
    </source>
</evidence>
<dbReference type="SUPFAM" id="SSF50475">
    <property type="entry name" value="FMN-binding split barrel"/>
    <property type="match status" value="1"/>
</dbReference>
<dbReference type="Pfam" id="PF20695">
    <property type="entry name" value="UbiD_N"/>
    <property type="match status" value="1"/>
</dbReference>
<reference evidence="5 6" key="1">
    <citation type="submission" date="2019-08" db="EMBL/GenBank/DDBJ databases">
        <title>Aureimonas fodiniaquatilis sp. nov., isolated from a coal mine wastewater.</title>
        <authorList>
            <person name="Kim W."/>
        </authorList>
    </citation>
    <scope>NUCLEOTIDE SEQUENCE [LARGE SCALE GENOMIC DNA]</scope>
    <source>
        <strain evidence="5 6">CAU 1482</strain>
    </source>
</reference>
<comment type="caution">
    <text evidence="5">The sequence shown here is derived from an EMBL/GenBank/DDBJ whole genome shotgun (WGS) entry which is preliminary data.</text>
</comment>
<dbReference type="SUPFAM" id="SSF143968">
    <property type="entry name" value="UbiD C-terminal domain-like"/>
    <property type="match status" value="1"/>
</dbReference>
<proteinExistence type="inferred from homology"/>
<dbReference type="Pfam" id="PF01977">
    <property type="entry name" value="UbiD"/>
    <property type="match status" value="1"/>
</dbReference>
<organism evidence="5 6">
    <name type="scientific">Aureimonas fodinaquatilis</name>
    <dbReference type="NCBI Taxonomy" id="2565783"/>
    <lineage>
        <taxon>Bacteria</taxon>
        <taxon>Pseudomonadati</taxon>
        <taxon>Pseudomonadota</taxon>
        <taxon>Alphaproteobacteria</taxon>
        <taxon>Hyphomicrobiales</taxon>
        <taxon>Aurantimonadaceae</taxon>
        <taxon>Aureimonas</taxon>
    </lineage>
</organism>
<feature type="domain" description="3-octaprenyl-4-hydroxybenzoate carboxy-lyase-like Rift-related" evidence="2">
    <location>
        <begin position="106"/>
        <end position="292"/>
    </location>
</feature>
<name>A0A5B0DYW6_9HYPH</name>
<dbReference type="PANTHER" id="PTHR30108:SF21">
    <property type="entry name" value="4-HYDROXYBENZOATE DECARBOXYLASE"/>
    <property type="match status" value="1"/>
</dbReference>
<feature type="domain" description="3-octaprenyl-4-hydroxybenzoate carboxy-lyase-like C-terminal" evidence="4">
    <location>
        <begin position="302"/>
        <end position="413"/>
    </location>
</feature>
<dbReference type="AlphaFoldDB" id="A0A5B0DYW6"/>
<evidence type="ECO:0000313" key="5">
    <source>
        <dbReference type="EMBL" id="KAA0971578.1"/>
    </source>
</evidence>
<feature type="domain" description="3-octaprenyl-4-hydroxybenzoate carboxy-lyase-like N-terminal" evidence="3">
    <location>
        <begin position="6"/>
        <end position="82"/>
    </location>
</feature>
<evidence type="ECO:0000259" key="4">
    <source>
        <dbReference type="Pfam" id="PF20696"/>
    </source>
</evidence>
<sequence>MREFVRKLEARGDLLVVDREVDPAHELAAVTALAQKKWQKPVMFTNVKGTRFPVVTNIYSTRERLGEVIGIDTADFCRQWSRLSTLGAADMKEPLVMAGPSDLPEYEEVKLSDLPLITYSDRDGGAYFTSAMFIAKDPETGVGNLSYHRSMYINDGELRCRLAPRHHLTIYHEKAEKMGKPLEAAMLIGTPAHAFLTAAAPLPYDVDELEVAARLRGRPIAMRKCNHIALEVPAETEVVIEGRFLPNVRLPEGPFGEFMGYYVPVGPNAVFEVLGVTVRKDAMFHSILCGSPEEVLTLESSVSANIFQRLSAALPGIVNVTCQPFVNHAIVQIEPQFEGHARQVMLATIGAEPIWAKQITVVDTDVNIYEMDDVQWAILTRCRPDKDMMIIPETPSFYRDEQKDHWGRLLVDATKPWGREAEFERKRLRLGDKVRADDWFPGR</sequence>
<gene>
    <name evidence="5" type="ORF">FPY71_00085</name>
</gene>
<dbReference type="PANTHER" id="PTHR30108">
    <property type="entry name" value="3-OCTAPRENYL-4-HYDROXYBENZOATE CARBOXY-LYASE-RELATED"/>
    <property type="match status" value="1"/>
</dbReference>
<dbReference type="InterPro" id="IPR049381">
    <property type="entry name" value="UbiD-like_C"/>
</dbReference>
<dbReference type="InterPro" id="IPR049383">
    <property type="entry name" value="UbiD-like_N"/>
</dbReference>